<sequence>MVHGRRPWRPAVEGPVGRTGATRWRRAQNTCPTAGNAACGRRGGGGGRDGGVRAGVRQGARRTRPRWSWTLGVPGHATGRRGVQRARARQLDQASARTGRSRAGRRSRSRM</sequence>
<feature type="compositionally biased region" description="Basic residues" evidence="1">
    <location>
        <begin position="78"/>
        <end position="88"/>
    </location>
</feature>
<feature type="region of interest" description="Disordered" evidence="1">
    <location>
        <begin position="1"/>
        <end position="20"/>
    </location>
</feature>
<organism evidence="2 3">
    <name type="scientific">Actinomadura rubrisoli</name>
    <dbReference type="NCBI Taxonomy" id="2530368"/>
    <lineage>
        <taxon>Bacteria</taxon>
        <taxon>Bacillati</taxon>
        <taxon>Actinomycetota</taxon>
        <taxon>Actinomycetes</taxon>
        <taxon>Streptosporangiales</taxon>
        <taxon>Thermomonosporaceae</taxon>
        <taxon>Actinomadura</taxon>
    </lineage>
</organism>
<name>A0A4R5CCW1_9ACTN</name>
<evidence type="ECO:0000313" key="2">
    <source>
        <dbReference type="EMBL" id="TDD96676.1"/>
    </source>
</evidence>
<gene>
    <name evidence="2" type="ORF">E1298_02545</name>
</gene>
<feature type="region of interest" description="Disordered" evidence="1">
    <location>
        <begin position="35"/>
        <end position="111"/>
    </location>
</feature>
<proteinExistence type="predicted"/>
<comment type="caution">
    <text evidence="2">The sequence shown here is derived from an EMBL/GenBank/DDBJ whole genome shotgun (WGS) entry which is preliminary data.</text>
</comment>
<keyword evidence="3" id="KW-1185">Reference proteome</keyword>
<reference evidence="2 3" key="1">
    <citation type="submission" date="2019-03" db="EMBL/GenBank/DDBJ databases">
        <title>Draft genome sequences of novel Actinobacteria.</title>
        <authorList>
            <person name="Sahin N."/>
            <person name="Ay H."/>
            <person name="Saygin H."/>
        </authorList>
    </citation>
    <scope>NUCLEOTIDE SEQUENCE [LARGE SCALE GENOMIC DNA]</scope>
    <source>
        <strain evidence="2 3">H3C3</strain>
    </source>
</reference>
<accession>A0A4R5CCW1</accession>
<protein>
    <submittedName>
        <fullName evidence="2">Uncharacterized protein</fullName>
    </submittedName>
</protein>
<evidence type="ECO:0000256" key="1">
    <source>
        <dbReference type="SAM" id="MobiDB-lite"/>
    </source>
</evidence>
<evidence type="ECO:0000313" key="3">
    <source>
        <dbReference type="Proteomes" id="UP000294513"/>
    </source>
</evidence>
<dbReference type="AlphaFoldDB" id="A0A4R5CCW1"/>
<dbReference type="EMBL" id="SMKU01000005">
    <property type="protein sequence ID" value="TDD96676.1"/>
    <property type="molecule type" value="Genomic_DNA"/>
</dbReference>
<feature type="compositionally biased region" description="Basic residues" evidence="1">
    <location>
        <begin position="99"/>
        <end position="111"/>
    </location>
</feature>
<feature type="compositionally biased region" description="Gly residues" evidence="1">
    <location>
        <begin position="41"/>
        <end position="53"/>
    </location>
</feature>
<dbReference type="Proteomes" id="UP000294513">
    <property type="component" value="Unassembled WGS sequence"/>
</dbReference>